<reference evidence="2" key="1">
    <citation type="journal article" date="2016" name="PLoS ONE">
        <title>Genetic Diversity of O-Antigens in Hafnia alvei and the Development of a Suspension Array for Serotype Detection.</title>
        <authorList>
            <person name="Duan Z."/>
            <person name="Niedziela T."/>
            <person name="Lugowski C."/>
            <person name="Cao B."/>
            <person name="Wang T."/>
            <person name="Xu L."/>
            <person name="Yang B."/>
            <person name="Liu B."/>
            <person name="Wang L."/>
        </authorList>
    </citation>
    <scope>NUCLEOTIDE SEQUENCE</scope>
    <source>
        <strain evidence="2">PCM1191</strain>
    </source>
</reference>
<keyword evidence="2" id="KW-0413">Isomerase</keyword>
<accession>A0A172WZW0</accession>
<name>A0A172WZW0_HAFAL</name>
<dbReference type="EMBL" id="KX117079">
    <property type="protein sequence ID" value="ANF29907.1"/>
    <property type="molecule type" value="Genomic_DNA"/>
</dbReference>
<dbReference type="GO" id="GO:0016853">
    <property type="term" value="F:isomerase activity"/>
    <property type="evidence" value="ECO:0007669"/>
    <property type="project" value="UniProtKB-KW"/>
</dbReference>
<dbReference type="InterPro" id="IPR050177">
    <property type="entry name" value="Lipid_A_modif_metabolic_enz"/>
</dbReference>
<dbReference type="Pfam" id="PF01370">
    <property type="entry name" value="Epimerase"/>
    <property type="match status" value="1"/>
</dbReference>
<proteinExistence type="predicted"/>
<dbReference type="FunFam" id="3.40.50.720:FF:000347">
    <property type="entry name" value="UDP-N-acetylglucosamine 4-epimerase"/>
    <property type="match status" value="1"/>
</dbReference>
<evidence type="ECO:0000259" key="1">
    <source>
        <dbReference type="Pfam" id="PF01370"/>
    </source>
</evidence>
<dbReference type="Gene3D" id="3.40.50.720">
    <property type="entry name" value="NAD(P)-binding Rossmann-like Domain"/>
    <property type="match status" value="1"/>
</dbReference>
<dbReference type="InterPro" id="IPR001509">
    <property type="entry name" value="Epimerase_deHydtase"/>
</dbReference>
<dbReference type="InterPro" id="IPR036291">
    <property type="entry name" value="NAD(P)-bd_dom_sf"/>
</dbReference>
<feature type="domain" description="NAD-dependent epimerase/dehydratase" evidence="1">
    <location>
        <begin position="6"/>
        <end position="222"/>
    </location>
</feature>
<organism evidence="2">
    <name type="scientific">Hafnia alvei</name>
    <dbReference type="NCBI Taxonomy" id="569"/>
    <lineage>
        <taxon>Bacteria</taxon>
        <taxon>Pseudomonadati</taxon>
        <taxon>Pseudomonadota</taxon>
        <taxon>Gammaproteobacteria</taxon>
        <taxon>Enterobacterales</taxon>
        <taxon>Hafniaceae</taxon>
        <taxon>Hafnia</taxon>
    </lineage>
</organism>
<gene>
    <name evidence="2" type="primary">gnu</name>
</gene>
<dbReference type="EC" id="5.1.3.26" evidence="2"/>
<dbReference type="PANTHER" id="PTHR43245">
    <property type="entry name" value="BIFUNCTIONAL POLYMYXIN RESISTANCE PROTEIN ARNA"/>
    <property type="match status" value="1"/>
</dbReference>
<protein>
    <submittedName>
        <fullName evidence="2">N-acetyl-alpha-D-glucosaminyl-diphospho-ditransoctacis-undecaprenol 4-epimerase</fullName>
        <ecNumber evidence="2">5.1.3.26</ecNumber>
    </submittedName>
</protein>
<evidence type="ECO:0000313" key="2">
    <source>
        <dbReference type="EMBL" id="ANF29907.1"/>
    </source>
</evidence>
<dbReference type="RefSeq" id="WP_130987730.1">
    <property type="nucleotide sequence ID" value="NZ_SITB01000053.1"/>
</dbReference>
<sequence>MKNKVLFIGASGFVGTRLIESTISDFDIINFDKQQSPFHPDITHIGDIRDKQALDEILPEIDTIVLLAAEHRDDVSPTSLYYDVNVQGTRNVLAAMERNGVKKIIFTSSVAIYGLNKVNPDESHPHDPFNHYGKSKWQAEEALREWFAKSPNEHSLTIIRPTVIFGERNRGNVYNLLKQIASGKFAMVGAGENYKSMAYVGNIVELIKFKLKNAFAGYEVYNYVDKPDLNMNQLVAEVESSLGKKIPSIHLPYPLGMLGGYCFDILSKISGKKFSVSSVRVKKFCATTQFNATKVHSIGFVAPYTLSEGLDRTLKYEFVHDKKDNITFFTE</sequence>
<dbReference type="AlphaFoldDB" id="A0A172WZW0"/>
<dbReference type="SUPFAM" id="SSF51735">
    <property type="entry name" value="NAD(P)-binding Rossmann-fold domains"/>
    <property type="match status" value="1"/>
</dbReference>